<feature type="region of interest" description="Disordered" evidence="4">
    <location>
        <begin position="136"/>
        <end position="284"/>
    </location>
</feature>
<keyword evidence="3" id="KW-0862">Zinc</keyword>
<dbReference type="STRING" id="2163413.A0A4P6XP25"/>
<feature type="compositionally biased region" description="Basic residues" evidence="4">
    <location>
        <begin position="252"/>
        <end position="264"/>
    </location>
</feature>
<gene>
    <name evidence="6" type="primary">MPUL0C03630</name>
    <name evidence="6" type="ORF">METSCH_C03630</name>
</gene>
<feature type="compositionally biased region" description="Polar residues" evidence="4">
    <location>
        <begin position="167"/>
        <end position="185"/>
    </location>
</feature>
<evidence type="ECO:0000256" key="4">
    <source>
        <dbReference type="SAM" id="MobiDB-lite"/>
    </source>
</evidence>
<sequence>MSRRSGRAKQAVRESSKTPENDHSPEIDEQAEVTRCICGNDEISTVNSELQQLLLAEYNIKIDNGLFIQCDKCLVWQHGYCVGLFIDKDVPDKYWCEECKPVLHIFVNETAGEPNRTLYRPVNDGRDALLQFLENSGSEQSNSAAGDAPEKPTRQRSRRSPNFAGNDANSGSKDAESTQGLLLNRQTRKDRRHHEDSFDEQLQRALRESKESTERKRLAEGEVSGSGKRTHSEELDNDAAESNAEEIDARVGKRAKKPPKKTKLRNLGLRGATPPLAKPEQDQNAVSKEELLSQALKPRFVNENLSIYELRKRTGAILEWLARSQMELEEERTAKTLLFREANVEAATLLLLVEENSRLMENLTEKILAWEQRFGKYAP</sequence>
<dbReference type="InterPro" id="IPR011011">
    <property type="entry name" value="Znf_FYVE_PHD"/>
</dbReference>
<feature type="compositionally biased region" description="Basic and acidic residues" evidence="4">
    <location>
        <begin position="193"/>
        <end position="220"/>
    </location>
</feature>
<dbReference type="GO" id="GO:0061188">
    <property type="term" value="P:negative regulation of rDNA heterochromatin formation"/>
    <property type="evidence" value="ECO:0007669"/>
    <property type="project" value="TreeGrafter"/>
</dbReference>
<feature type="compositionally biased region" description="Basic and acidic residues" evidence="4">
    <location>
        <begin position="11"/>
        <end position="26"/>
    </location>
</feature>
<dbReference type="InterPro" id="IPR053051">
    <property type="entry name" value="HDAC_complex_subunit"/>
</dbReference>
<keyword evidence="7" id="KW-1185">Reference proteome</keyword>
<dbReference type="GO" id="GO:0070210">
    <property type="term" value="C:Rpd3L-Expanded complex"/>
    <property type="evidence" value="ECO:0007669"/>
    <property type="project" value="TreeGrafter"/>
</dbReference>
<reference evidence="7" key="1">
    <citation type="submission" date="2019-03" db="EMBL/GenBank/DDBJ databases">
        <title>Snf2 controls pulcherriminic acid biosynthesis and connects pigmentation and antifungal activity of the yeast Metschnikowia pulcherrima.</title>
        <authorList>
            <person name="Gore-Lloyd D."/>
            <person name="Sumann I."/>
            <person name="Brachmann A.O."/>
            <person name="Schneeberger K."/>
            <person name="Ortiz-Merino R.A."/>
            <person name="Moreno-Beltran M."/>
            <person name="Schlaefli M."/>
            <person name="Kirner P."/>
            <person name="Santos Kron A."/>
            <person name="Wolfe K.H."/>
            <person name="Piel J."/>
            <person name="Ahrens C.H."/>
            <person name="Henk D."/>
            <person name="Freimoser F.M."/>
        </authorList>
    </citation>
    <scope>NUCLEOTIDE SEQUENCE [LARGE SCALE GENOMIC DNA]</scope>
    <source>
        <strain evidence="7">APC 1.2</strain>
    </source>
</reference>
<name>A0A4P6XP25_9ASCO</name>
<accession>A0A4P6XP25</accession>
<dbReference type="InterPro" id="IPR013083">
    <property type="entry name" value="Znf_RING/FYVE/PHD"/>
</dbReference>
<dbReference type="GO" id="GO:0008270">
    <property type="term" value="F:zinc ion binding"/>
    <property type="evidence" value="ECO:0007669"/>
    <property type="project" value="UniProtKB-KW"/>
</dbReference>
<feature type="region of interest" description="Disordered" evidence="4">
    <location>
        <begin position="1"/>
        <end position="27"/>
    </location>
</feature>
<feature type="domain" description="Zinc finger PHD-type" evidence="5">
    <location>
        <begin position="35"/>
        <end position="100"/>
    </location>
</feature>
<dbReference type="PANTHER" id="PTHR47793:SF1">
    <property type="entry name" value="HISTONE DEACETYLASE COMPLEX SUBUNIT CTI6"/>
    <property type="match status" value="1"/>
</dbReference>
<dbReference type="GO" id="GO:0061186">
    <property type="term" value="P:negative regulation of silent mating-type cassette heterochromatin formation"/>
    <property type="evidence" value="ECO:0007669"/>
    <property type="project" value="TreeGrafter"/>
</dbReference>
<dbReference type="PROSITE" id="PS01359">
    <property type="entry name" value="ZF_PHD_1"/>
    <property type="match status" value="1"/>
</dbReference>
<dbReference type="GO" id="GO:0033698">
    <property type="term" value="C:Rpd3L complex"/>
    <property type="evidence" value="ECO:0007669"/>
    <property type="project" value="TreeGrafter"/>
</dbReference>
<evidence type="ECO:0000256" key="1">
    <source>
        <dbReference type="ARBA" id="ARBA00022723"/>
    </source>
</evidence>
<organism evidence="6 7">
    <name type="scientific">Metschnikowia aff. pulcherrima</name>
    <dbReference type="NCBI Taxonomy" id="2163413"/>
    <lineage>
        <taxon>Eukaryota</taxon>
        <taxon>Fungi</taxon>
        <taxon>Dikarya</taxon>
        <taxon>Ascomycota</taxon>
        <taxon>Saccharomycotina</taxon>
        <taxon>Pichiomycetes</taxon>
        <taxon>Metschnikowiaceae</taxon>
        <taxon>Metschnikowia</taxon>
    </lineage>
</organism>
<dbReference type="InterPro" id="IPR003903">
    <property type="entry name" value="UIM_dom"/>
</dbReference>
<dbReference type="PROSITE" id="PS50330">
    <property type="entry name" value="UIM"/>
    <property type="match status" value="1"/>
</dbReference>
<dbReference type="EMBL" id="CP034458">
    <property type="protein sequence ID" value="QBM88395.1"/>
    <property type="molecule type" value="Genomic_DNA"/>
</dbReference>
<dbReference type="Pfam" id="PF20826">
    <property type="entry name" value="PHD_5"/>
    <property type="match status" value="1"/>
</dbReference>
<dbReference type="PANTHER" id="PTHR47793">
    <property type="entry name" value="HISTONE DEACETYLASE COMPLEX SUBUNIT CTI6"/>
    <property type="match status" value="1"/>
</dbReference>
<evidence type="ECO:0000256" key="3">
    <source>
        <dbReference type="ARBA" id="ARBA00022833"/>
    </source>
</evidence>
<evidence type="ECO:0000256" key="2">
    <source>
        <dbReference type="ARBA" id="ARBA00022771"/>
    </source>
</evidence>
<evidence type="ECO:0000313" key="7">
    <source>
        <dbReference type="Proteomes" id="UP000292447"/>
    </source>
</evidence>
<evidence type="ECO:0000313" key="6">
    <source>
        <dbReference type="EMBL" id="QBM88395.1"/>
    </source>
</evidence>
<dbReference type="Proteomes" id="UP000292447">
    <property type="component" value="Chromosome III"/>
</dbReference>
<keyword evidence="1" id="KW-0479">Metal-binding</keyword>
<proteinExistence type="predicted"/>
<dbReference type="InterPro" id="IPR001965">
    <property type="entry name" value="Znf_PHD"/>
</dbReference>
<dbReference type="SMART" id="SM00249">
    <property type="entry name" value="PHD"/>
    <property type="match status" value="1"/>
</dbReference>
<dbReference type="InterPro" id="IPR019786">
    <property type="entry name" value="Zinc_finger_PHD-type_CS"/>
</dbReference>
<evidence type="ECO:0000259" key="5">
    <source>
        <dbReference type="SMART" id="SM00249"/>
    </source>
</evidence>
<dbReference type="AlphaFoldDB" id="A0A4P6XP25"/>
<dbReference type="Gene3D" id="3.30.40.10">
    <property type="entry name" value="Zinc/RING finger domain, C3HC4 (zinc finger)"/>
    <property type="match status" value="1"/>
</dbReference>
<feature type="compositionally biased region" description="Acidic residues" evidence="4">
    <location>
        <begin position="235"/>
        <end position="246"/>
    </location>
</feature>
<protein>
    <submittedName>
        <fullName evidence="6">PHD-finger</fullName>
    </submittedName>
</protein>
<dbReference type="SUPFAM" id="SSF57903">
    <property type="entry name" value="FYVE/PHD zinc finger"/>
    <property type="match status" value="1"/>
</dbReference>
<keyword evidence="2" id="KW-0863">Zinc-finger</keyword>